<dbReference type="InterPro" id="IPR046453">
    <property type="entry name" value="GpA_ATPase"/>
</dbReference>
<evidence type="ECO:0000256" key="1">
    <source>
        <dbReference type="SAM" id="MobiDB-lite"/>
    </source>
</evidence>
<evidence type="ECO:0000313" key="5">
    <source>
        <dbReference type="Proteomes" id="UP000318081"/>
    </source>
</evidence>
<evidence type="ECO:0000313" key="4">
    <source>
        <dbReference type="EMBL" id="QDV87180.1"/>
    </source>
</evidence>
<proteinExistence type="predicted"/>
<dbReference type="InterPro" id="IPR046454">
    <property type="entry name" value="GpA_endonuclease"/>
</dbReference>
<dbReference type="Proteomes" id="UP000318081">
    <property type="component" value="Chromosome"/>
</dbReference>
<accession>A0ABX5XYS2</accession>
<evidence type="ECO:0000259" key="2">
    <source>
        <dbReference type="Pfam" id="PF05876"/>
    </source>
</evidence>
<protein>
    <submittedName>
        <fullName evidence="4">Phage terminase large subunit (GpA)</fullName>
    </submittedName>
</protein>
<name>A0ABX5XYS2_9BACT</name>
<sequence length="662" mass="74074">MLTCASDPILSLSPVVLTAFDPPKHMSSWEWVTQYAVTHKGDPFDGASYPYLKGICDAFDDPKVRRVFFRACSRVGKTEINLGLHIAAQHREPDTGLIATPTEGLLRKTIKDRLWPMLDLNSQTRPGLPPKHLRAATKCRASTFITHGAWSGSPVTLGDLDPKYLHLLEISKYSRDDSDEADPVDLVLQRGSEIPDRKVFAESTPTLAGTCAISRLVEQGTNRSYFVPCPHCGDYSPLYANETHEKSTGGLWWDRDKDGSSTPSRAYKSAVYVCSSCKVEWGDEHRLAQVRKGVWVAPGESIDVNGNVTGTPHNDGPDESFNLSRLYAPTFTFADYARECVTKVGTEQEQDFRNSWQGVPYAPIRVSMSWERLAAKLCVGTWERGTVPEQCFALTCAVDVQIDHFVCVTFAWDLNKVGHLIDFGTVSTWSDVAEWISRSYDHEGHSPIRPSLTLIDAKDGNRKDEVIDNCRDMNNERGPFVWPSMGMNAKSFNGAFFVRSNVDANNNVDRKQARAINGLQLVKVGTAISQDWLNNSLFNRKPGDRNSIIFPMWAAESRALFEQLLNESWDPKTGLWARIDMTVPVDFRDAVRYARVGIEAYVGGDWAMNARPRRTTTTTRPIAPKHKPKREGLAAKANRRLEASRGPGASFIREPRYVVNNQ</sequence>
<keyword evidence="5" id="KW-1185">Reference proteome</keyword>
<reference evidence="4 5" key="1">
    <citation type="submission" date="2019-02" db="EMBL/GenBank/DDBJ databases">
        <title>Deep-cultivation of Planctomycetes and their phenomic and genomic characterization uncovers novel biology.</title>
        <authorList>
            <person name="Wiegand S."/>
            <person name="Jogler M."/>
            <person name="Boedeker C."/>
            <person name="Pinto D."/>
            <person name="Vollmers J."/>
            <person name="Rivas-Marin E."/>
            <person name="Kohn T."/>
            <person name="Peeters S.H."/>
            <person name="Heuer A."/>
            <person name="Rast P."/>
            <person name="Oberbeckmann S."/>
            <person name="Bunk B."/>
            <person name="Jeske O."/>
            <person name="Meyerdierks A."/>
            <person name="Storesund J.E."/>
            <person name="Kallscheuer N."/>
            <person name="Luecker S."/>
            <person name="Lage O.M."/>
            <person name="Pohl T."/>
            <person name="Merkel B.J."/>
            <person name="Hornburger P."/>
            <person name="Mueller R.-W."/>
            <person name="Bruemmer F."/>
            <person name="Labrenz M."/>
            <person name="Spormann A.M."/>
            <person name="Op den Camp H."/>
            <person name="Overmann J."/>
            <person name="Amann R."/>
            <person name="Jetten M.S.M."/>
            <person name="Mascher T."/>
            <person name="Medema M.H."/>
            <person name="Devos D.P."/>
            <person name="Kaster A.-K."/>
            <person name="Ovreas L."/>
            <person name="Rohde M."/>
            <person name="Galperin M.Y."/>
            <person name="Jogler C."/>
        </authorList>
    </citation>
    <scope>NUCLEOTIDE SEQUENCE [LARGE SCALE GENOMIC DNA]</scope>
    <source>
        <strain evidence="4 5">TBK1r</strain>
    </source>
</reference>
<organism evidence="4 5">
    <name type="scientific">Stieleria magnilauensis</name>
    <dbReference type="NCBI Taxonomy" id="2527963"/>
    <lineage>
        <taxon>Bacteria</taxon>
        <taxon>Pseudomonadati</taxon>
        <taxon>Planctomycetota</taxon>
        <taxon>Planctomycetia</taxon>
        <taxon>Pirellulales</taxon>
        <taxon>Pirellulaceae</taxon>
        <taxon>Stieleria</taxon>
    </lineage>
</organism>
<dbReference type="Pfam" id="PF20454">
    <property type="entry name" value="GpA_nuclease"/>
    <property type="match status" value="1"/>
</dbReference>
<dbReference type="Pfam" id="PF05876">
    <property type="entry name" value="GpA_ATPase"/>
    <property type="match status" value="1"/>
</dbReference>
<evidence type="ECO:0000259" key="3">
    <source>
        <dbReference type="Pfam" id="PF20454"/>
    </source>
</evidence>
<feature type="region of interest" description="Disordered" evidence="1">
    <location>
        <begin position="613"/>
        <end position="633"/>
    </location>
</feature>
<gene>
    <name evidence="4" type="ORF">TBK1r_62090</name>
</gene>
<feature type="domain" description="Phage terminase large subunit GpA ATPase" evidence="2">
    <location>
        <begin position="45"/>
        <end position="295"/>
    </location>
</feature>
<feature type="domain" description="Terminase large subunit GpA endonuclease" evidence="3">
    <location>
        <begin position="320"/>
        <end position="571"/>
    </location>
</feature>
<dbReference type="EMBL" id="CP036432">
    <property type="protein sequence ID" value="QDV87180.1"/>
    <property type="molecule type" value="Genomic_DNA"/>
</dbReference>